<dbReference type="PANTHER" id="PTHR10816">
    <property type="entry name" value="MYELIN TRANSCRIPTION FACTOR 1-RELATED"/>
    <property type="match status" value="1"/>
</dbReference>
<evidence type="ECO:0000256" key="7">
    <source>
        <dbReference type="ARBA" id="ARBA00023015"/>
    </source>
</evidence>
<evidence type="ECO:0000256" key="2">
    <source>
        <dbReference type="ARBA" id="ARBA00010194"/>
    </source>
</evidence>
<dbReference type="SUPFAM" id="SSF103637">
    <property type="entry name" value="CCHHC domain"/>
    <property type="match status" value="1"/>
</dbReference>
<evidence type="ECO:0000256" key="8">
    <source>
        <dbReference type="ARBA" id="ARBA00023163"/>
    </source>
</evidence>
<proteinExistence type="inferred from homology"/>
<keyword evidence="8" id="KW-0804">Transcription</keyword>
<keyword evidence="4" id="KW-0677">Repeat</keyword>
<evidence type="ECO:0000256" key="9">
    <source>
        <dbReference type="ARBA" id="ARBA00023242"/>
    </source>
</evidence>
<comment type="similarity">
    <text evidence="2">Belongs to the MYT1 family.</text>
</comment>
<dbReference type="PROSITE" id="PS51802">
    <property type="entry name" value="ZF_CCHHC"/>
    <property type="match status" value="1"/>
</dbReference>
<dbReference type="GO" id="GO:0000981">
    <property type="term" value="F:DNA-binding transcription factor activity, RNA polymerase II-specific"/>
    <property type="evidence" value="ECO:0007669"/>
    <property type="project" value="TreeGrafter"/>
</dbReference>
<dbReference type="GO" id="GO:0007399">
    <property type="term" value="P:nervous system development"/>
    <property type="evidence" value="ECO:0007669"/>
    <property type="project" value="UniProtKB-KW"/>
</dbReference>
<dbReference type="GO" id="GO:0005634">
    <property type="term" value="C:nucleus"/>
    <property type="evidence" value="ECO:0007669"/>
    <property type="project" value="UniProtKB-SubCell"/>
</dbReference>
<dbReference type="Gene3D" id="4.10.320.30">
    <property type="match status" value="1"/>
</dbReference>
<sequence length="139" mass="15425">MALFVSIHFMLLALQPEQQLRCTYPGCEGRGHVNSSRSSHRSLSGCPIAYADKMARRGQQQQQSRGTTATPLAKSARVEAVPRNCLNLVVVQKDASQLWNAAECQRFDAANLVVVQSNFNQLQHVFEGWNLNIGETLVL</sequence>
<dbReference type="InterPro" id="IPR002515">
    <property type="entry name" value="Znf_C2H2C"/>
</dbReference>
<keyword evidence="3" id="KW-0479">Metal-binding</keyword>
<reference evidence="12" key="3">
    <citation type="submission" date="2016-06" db="UniProtKB">
        <authorList>
            <consortium name="WormBaseParasite"/>
        </authorList>
    </citation>
    <scope>IDENTIFICATION</scope>
</reference>
<keyword evidence="11" id="KW-1185">Reference proteome</keyword>
<evidence type="ECO:0000256" key="1">
    <source>
        <dbReference type="ARBA" id="ARBA00004123"/>
    </source>
</evidence>
<evidence type="ECO:0000256" key="10">
    <source>
        <dbReference type="SAM" id="SignalP"/>
    </source>
</evidence>
<keyword evidence="9" id="KW-0539">Nucleus</keyword>
<keyword evidence="5" id="KW-0863">Zinc-finger</keyword>
<reference evidence="11" key="1">
    <citation type="submission" date="2013-12" db="EMBL/GenBank/DDBJ databases">
        <authorList>
            <person name="Aslett M."/>
        </authorList>
    </citation>
    <scope>NUCLEOTIDE SEQUENCE [LARGE SCALE GENOMIC DNA]</scope>
    <source>
        <strain evidence="11">Lindley</strain>
    </source>
</reference>
<keyword evidence="10" id="KW-0732">Signal</keyword>
<comment type="subcellular location">
    <subcellularLocation>
        <location evidence="1">Nucleus</location>
    </subcellularLocation>
</comment>
<evidence type="ECO:0000256" key="6">
    <source>
        <dbReference type="ARBA" id="ARBA00022833"/>
    </source>
</evidence>
<organism evidence="11 12">
    <name type="scientific">Globodera pallida</name>
    <name type="common">Potato cyst nematode worm</name>
    <name type="synonym">Heterodera pallida</name>
    <dbReference type="NCBI Taxonomy" id="36090"/>
    <lineage>
        <taxon>Eukaryota</taxon>
        <taxon>Metazoa</taxon>
        <taxon>Ecdysozoa</taxon>
        <taxon>Nematoda</taxon>
        <taxon>Chromadorea</taxon>
        <taxon>Rhabditida</taxon>
        <taxon>Tylenchina</taxon>
        <taxon>Tylenchomorpha</taxon>
        <taxon>Tylenchoidea</taxon>
        <taxon>Heteroderidae</taxon>
        <taxon>Heteroderinae</taxon>
        <taxon>Globodera</taxon>
    </lineage>
</organism>
<dbReference type="WBParaSite" id="GPLIN_000819200">
    <property type="protein sequence ID" value="GPLIN_000819200"/>
    <property type="gene ID" value="GPLIN_000819200"/>
</dbReference>
<keyword evidence="7" id="KW-0805">Transcription regulation</keyword>
<evidence type="ECO:0000256" key="4">
    <source>
        <dbReference type="ARBA" id="ARBA00022737"/>
    </source>
</evidence>
<feature type="chain" id="PRO_5008147105" evidence="10">
    <location>
        <begin position="23"/>
        <end position="139"/>
    </location>
</feature>
<dbReference type="FunFam" id="4.10.320.30:FF:000001">
    <property type="entry name" value="Myelin transcription factor 1-like, a"/>
    <property type="match status" value="1"/>
</dbReference>
<evidence type="ECO:0000256" key="3">
    <source>
        <dbReference type="ARBA" id="ARBA00022723"/>
    </source>
</evidence>
<dbReference type="InterPro" id="IPR036060">
    <property type="entry name" value="Znf_C2H2C_sf"/>
</dbReference>
<evidence type="ECO:0000313" key="11">
    <source>
        <dbReference type="Proteomes" id="UP000050741"/>
    </source>
</evidence>
<feature type="signal peptide" evidence="10">
    <location>
        <begin position="1"/>
        <end position="22"/>
    </location>
</feature>
<accession>A0A183C5P7</accession>
<reference evidence="11" key="2">
    <citation type="submission" date="2014-05" db="EMBL/GenBank/DDBJ databases">
        <title>The genome and life-stage specific transcriptomes of Globodera pallida elucidate key aspects of plant parasitism by a cyst nematode.</title>
        <authorList>
            <person name="Cotton J.A."/>
            <person name="Lilley C.J."/>
            <person name="Jones L.M."/>
            <person name="Kikuchi T."/>
            <person name="Reid A.J."/>
            <person name="Thorpe P."/>
            <person name="Tsai I.J."/>
            <person name="Beasley H."/>
            <person name="Blok V."/>
            <person name="Cock P.J.A."/>
            <person name="Van den Akker S.E."/>
            <person name="Holroyd N."/>
            <person name="Hunt M."/>
            <person name="Mantelin S."/>
            <person name="Naghra H."/>
            <person name="Pain A."/>
            <person name="Palomares-Rius J.E."/>
            <person name="Zarowiecki M."/>
            <person name="Berriman M."/>
            <person name="Jones J.T."/>
            <person name="Urwin P.E."/>
        </authorList>
    </citation>
    <scope>NUCLEOTIDE SEQUENCE [LARGE SCALE GENOMIC DNA]</scope>
    <source>
        <strain evidence="11">Lindley</strain>
    </source>
</reference>
<dbReference type="PANTHER" id="PTHR10816:SF15">
    <property type="entry name" value="MYELIN TRANSCRIPTION FACTOR 1-LIKE PROTEIN"/>
    <property type="match status" value="1"/>
</dbReference>
<evidence type="ECO:0000256" key="5">
    <source>
        <dbReference type="ARBA" id="ARBA00022771"/>
    </source>
</evidence>
<dbReference type="AlphaFoldDB" id="A0A183C5P7"/>
<keyword evidence="6" id="KW-0862">Zinc</keyword>
<dbReference type="GO" id="GO:0008270">
    <property type="term" value="F:zinc ion binding"/>
    <property type="evidence" value="ECO:0007669"/>
    <property type="project" value="UniProtKB-KW"/>
</dbReference>
<name>A0A183C5P7_GLOPA</name>
<dbReference type="GO" id="GO:0000978">
    <property type="term" value="F:RNA polymerase II cis-regulatory region sequence-specific DNA binding"/>
    <property type="evidence" value="ECO:0007669"/>
    <property type="project" value="TreeGrafter"/>
</dbReference>
<protein>
    <submittedName>
        <fullName evidence="12">LysM domain-containing protein</fullName>
    </submittedName>
</protein>
<dbReference type="Pfam" id="PF01530">
    <property type="entry name" value="zf-C2HC"/>
    <property type="match status" value="1"/>
</dbReference>
<dbReference type="Proteomes" id="UP000050741">
    <property type="component" value="Unassembled WGS sequence"/>
</dbReference>
<evidence type="ECO:0000313" key="12">
    <source>
        <dbReference type="WBParaSite" id="GPLIN_000819200"/>
    </source>
</evidence>